<dbReference type="OrthoDB" id="5330139at2759"/>
<sequence length="171" mass="19343">MPPRLTSQFHPLRAVPINVNRPFHFRRAFHEAQADFITLDANGSLTTRKLDIFIGDPHSAFIIFRKDVGFTMKSAIAKQTGGSLSSDPEKVPLTFFHDSRHFAHDTVPYPRIVIERDLPRQNATNMSPATLWLWGASHSITLDGTPDHGFEECSRESHERLKGAAELLKDR</sequence>
<protein>
    <submittedName>
        <fullName evidence="1">Uncharacterized protein</fullName>
    </submittedName>
</protein>
<dbReference type="Proteomes" id="UP000237481">
    <property type="component" value="Unassembled WGS sequence"/>
</dbReference>
<dbReference type="STRING" id="94208.A0A2S4L3S7"/>
<evidence type="ECO:0000313" key="1">
    <source>
        <dbReference type="EMBL" id="POR37067.1"/>
    </source>
</evidence>
<proteinExistence type="predicted"/>
<evidence type="ECO:0000313" key="2">
    <source>
        <dbReference type="Proteomes" id="UP000237481"/>
    </source>
</evidence>
<dbReference type="EMBL" id="PKSG01000277">
    <property type="protein sequence ID" value="POR37067.1"/>
    <property type="molecule type" value="Genomic_DNA"/>
</dbReference>
<reference evidence="1 2" key="1">
    <citation type="submission" date="2018-01" db="EMBL/GenBank/DDBJ databases">
        <title>Harnessing the power of phylogenomics to disentangle the directionality and signatures of interkingdom host jumping in the parasitic fungal genus Tolypocladium.</title>
        <authorList>
            <person name="Quandt C.A."/>
            <person name="Patterson W."/>
            <person name="Spatafora J.W."/>
        </authorList>
    </citation>
    <scope>NUCLEOTIDE SEQUENCE [LARGE SCALE GENOMIC DNA]</scope>
    <source>
        <strain evidence="1 2">NRBC 100945</strain>
    </source>
</reference>
<organism evidence="1 2">
    <name type="scientific">Tolypocladium paradoxum</name>
    <dbReference type="NCBI Taxonomy" id="94208"/>
    <lineage>
        <taxon>Eukaryota</taxon>
        <taxon>Fungi</taxon>
        <taxon>Dikarya</taxon>
        <taxon>Ascomycota</taxon>
        <taxon>Pezizomycotina</taxon>
        <taxon>Sordariomycetes</taxon>
        <taxon>Hypocreomycetidae</taxon>
        <taxon>Hypocreales</taxon>
        <taxon>Ophiocordycipitaceae</taxon>
        <taxon>Tolypocladium</taxon>
    </lineage>
</organism>
<name>A0A2S4L3S7_9HYPO</name>
<keyword evidence="2" id="KW-1185">Reference proteome</keyword>
<accession>A0A2S4L3S7</accession>
<gene>
    <name evidence="1" type="ORF">TPAR_02730</name>
</gene>
<comment type="caution">
    <text evidence="1">The sequence shown here is derived from an EMBL/GenBank/DDBJ whole genome shotgun (WGS) entry which is preliminary data.</text>
</comment>
<dbReference type="AlphaFoldDB" id="A0A2S4L3S7"/>